<name>F4R941_MELLP</name>
<protein>
    <submittedName>
        <fullName evidence="1">Uncharacterized protein</fullName>
    </submittedName>
</protein>
<sequence length="106" mass="11780">MTQILLVQIDILRKIQVMYVFSSLSIISLDQAYLHGEGTGENHQIFVQLTIQSKSKLNKESGCTGIKNCQNNKGVQRNVYASGDGSVMWILSVDAGYFWTHGVGEE</sequence>
<accession>F4R941</accession>
<proteinExistence type="predicted"/>
<dbReference type="InParanoid" id="F4R941"/>
<organism evidence="2">
    <name type="scientific">Melampsora larici-populina (strain 98AG31 / pathotype 3-4-7)</name>
    <name type="common">Poplar leaf rust fungus</name>
    <dbReference type="NCBI Taxonomy" id="747676"/>
    <lineage>
        <taxon>Eukaryota</taxon>
        <taxon>Fungi</taxon>
        <taxon>Dikarya</taxon>
        <taxon>Basidiomycota</taxon>
        <taxon>Pucciniomycotina</taxon>
        <taxon>Pucciniomycetes</taxon>
        <taxon>Pucciniales</taxon>
        <taxon>Melampsoraceae</taxon>
        <taxon>Melampsora</taxon>
    </lineage>
</organism>
<evidence type="ECO:0000313" key="1">
    <source>
        <dbReference type="EMBL" id="EGG11220.1"/>
    </source>
</evidence>
<keyword evidence="2" id="KW-1185">Reference proteome</keyword>
<gene>
    <name evidence="1" type="ORF">MELLADRAFT_102701</name>
</gene>
<dbReference type="VEuPathDB" id="FungiDB:MELLADRAFT_102701"/>
<dbReference type="KEGG" id="mlr:MELLADRAFT_102701"/>
<dbReference type="EMBL" id="GL883093">
    <property type="protein sequence ID" value="EGG11220.1"/>
    <property type="molecule type" value="Genomic_DNA"/>
</dbReference>
<dbReference type="HOGENOM" id="CLU_2223811_0_0_1"/>
<evidence type="ECO:0000313" key="2">
    <source>
        <dbReference type="Proteomes" id="UP000001072"/>
    </source>
</evidence>
<dbReference type="GeneID" id="18921750"/>
<dbReference type="AlphaFoldDB" id="F4R941"/>
<dbReference type="RefSeq" id="XP_007405822.1">
    <property type="nucleotide sequence ID" value="XM_007405760.1"/>
</dbReference>
<reference evidence="2" key="1">
    <citation type="journal article" date="2011" name="Proc. Natl. Acad. Sci. U.S.A.">
        <title>Obligate biotrophy features unraveled by the genomic analysis of rust fungi.</title>
        <authorList>
            <person name="Duplessis S."/>
            <person name="Cuomo C.A."/>
            <person name="Lin Y.-C."/>
            <person name="Aerts A."/>
            <person name="Tisserant E."/>
            <person name="Veneault-Fourrey C."/>
            <person name="Joly D.L."/>
            <person name="Hacquard S."/>
            <person name="Amselem J."/>
            <person name="Cantarel B.L."/>
            <person name="Chiu R."/>
            <person name="Coutinho P.M."/>
            <person name="Feau N."/>
            <person name="Field M."/>
            <person name="Frey P."/>
            <person name="Gelhaye E."/>
            <person name="Goldberg J."/>
            <person name="Grabherr M.G."/>
            <person name="Kodira C.D."/>
            <person name="Kohler A."/>
            <person name="Kuees U."/>
            <person name="Lindquist E.A."/>
            <person name="Lucas S.M."/>
            <person name="Mago R."/>
            <person name="Mauceli E."/>
            <person name="Morin E."/>
            <person name="Murat C."/>
            <person name="Pangilinan J.L."/>
            <person name="Park R."/>
            <person name="Pearson M."/>
            <person name="Quesneville H."/>
            <person name="Rouhier N."/>
            <person name="Sakthikumar S."/>
            <person name="Salamov A.A."/>
            <person name="Schmutz J."/>
            <person name="Selles B."/>
            <person name="Shapiro H."/>
            <person name="Tanguay P."/>
            <person name="Tuskan G.A."/>
            <person name="Henrissat B."/>
            <person name="Van de Peer Y."/>
            <person name="Rouze P."/>
            <person name="Ellis J.G."/>
            <person name="Dodds P.N."/>
            <person name="Schein J.E."/>
            <person name="Zhong S."/>
            <person name="Hamelin R.C."/>
            <person name="Grigoriev I.V."/>
            <person name="Szabo L.J."/>
            <person name="Martin F."/>
        </authorList>
    </citation>
    <scope>NUCLEOTIDE SEQUENCE [LARGE SCALE GENOMIC DNA]</scope>
    <source>
        <strain evidence="2">98AG31 / pathotype 3-4-7</strain>
    </source>
</reference>
<dbReference type="Proteomes" id="UP000001072">
    <property type="component" value="Unassembled WGS sequence"/>
</dbReference>